<reference evidence="1 2" key="1">
    <citation type="submission" date="2016-10" db="EMBL/GenBank/DDBJ databases">
        <title>Genome sequence of Planktotalea frisia SH6-1.</title>
        <authorList>
            <person name="Poehlein A."/>
            <person name="Bakenhus I."/>
            <person name="Voget S."/>
            <person name="Brinkhoff T."/>
            <person name="Simon M."/>
        </authorList>
    </citation>
    <scope>NUCLEOTIDE SEQUENCE [LARGE SCALE GENOMIC DNA]</scope>
    <source>
        <strain evidence="1 2">SH6-1</strain>
    </source>
</reference>
<gene>
    <name evidence="1" type="ORF">PFRI_04060</name>
</gene>
<name>A0A1L9P1A8_9RHOB</name>
<dbReference type="AlphaFoldDB" id="A0A1L9P1A8"/>
<dbReference type="Gene3D" id="3.40.30.10">
    <property type="entry name" value="Glutaredoxin"/>
    <property type="match status" value="1"/>
</dbReference>
<dbReference type="SUPFAM" id="SSF52833">
    <property type="entry name" value="Thioredoxin-like"/>
    <property type="match status" value="1"/>
</dbReference>
<proteinExistence type="predicted"/>
<dbReference type="InterPro" id="IPR036249">
    <property type="entry name" value="Thioredoxin-like_sf"/>
</dbReference>
<sequence length="76" mass="8442">MKSLKEENAAYAENIVFIDVDWDTYGNSVMADRLKIPRRSTLVAFKGKQEIGRIVADTSKRNIKKLVDAALNAATA</sequence>
<dbReference type="STRING" id="696762.PFRI_04060"/>
<protein>
    <recommendedName>
        <fullName evidence="3">Thioredoxin</fullName>
    </recommendedName>
</protein>
<evidence type="ECO:0000313" key="2">
    <source>
        <dbReference type="Proteomes" id="UP000184514"/>
    </source>
</evidence>
<dbReference type="EMBL" id="MLCB01000033">
    <property type="protein sequence ID" value="OJI95315.1"/>
    <property type="molecule type" value="Genomic_DNA"/>
</dbReference>
<organism evidence="1 2">
    <name type="scientific">Planktotalea frisia</name>
    <dbReference type="NCBI Taxonomy" id="696762"/>
    <lineage>
        <taxon>Bacteria</taxon>
        <taxon>Pseudomonadati</taxon>
        <taxon>Pseudomonadota</taxon>
        <taxon>Alphaproteobacteria</taxon>
        <taxon>Rhodobacterales</taxon>
        <taxon>Paracoccaceae</taxon>
        <taxon>Planktotalea</taxon>
    </lineage>
</organism>
<comment type="caution">
    <text evidence="1">The sequence shown here is derived from an EMBL/GenBank/DDBJ whole genome shotgun (WGS) entry which is preliminary data.</text>
</comment>
<dbReference type="Proteomes" id="UP000184514">
    <property type="component" value="Unassembled WGS sequence"/>
</dbReference>
<evidence type="ECO:0000313" key="1">
    <source>
        <dbReference type="EMBL" id="OJI95315.1"/>
    </source>
</evidence>
<evidence type="ECO:0008006" key="3">
    <source>
        <dbReference type="Google" id="ProtNLM"/>
    </source>
</evidence>
<accession>A0A1L9P1A8</accession>
<keyword evidence="2" id="KW-1185">Reference proteome</keyword>